<proteinExistence type="inferred from homology"/>
<keyword evidence="4" id="KW-0732">Signal</keyword>
<name>A0A392UHE6_9FABA</name>
<dbReference type="PANTHER" id="PTHR31279:SF3">
    <property type="entry name" value="PROTEIN EXORDIUM-LIKE 2"/>
    <property type="match status" value="1"/>
</dbReference>
<dbReference type="GO" id="GO:0048046">
    <property type="term" value="C:apoplast"/>
    <property type="evidence" value="ECO:0007669"/>
    <property type="project" value="UniProtKB-SubCell"/>
</dbReference>
<keyword evidence="2" id="KW-0052">Apoplast</keyword>
<dbReference type="PANTHER" id="PTHR31279">
    <property type="entry name" value="PROTEIN EXORDIUM-LIKE 5"/>
    <property type="match status" value="1"/>
</dbReference>
<evidence type="ECO:0000313" key="7">
    <source>
        <dbReference type="Proteomes" id="UP000265520"/>
    </source>
</evidence>
<dbReference type="Proteomes" id="UP000265520">
    <property type="component" value="Unassembled WGS sequence"/>
</dbReference>
<dbReference type="Pfam" id="PF04674">
    <property type="entry name" value="Phi_1"/>
    <property type="match status" value="1"/>
</dbReference>
<dbReference type="EMBL" id="LXQA010827231">
    <property type="protein sequence ID" value="MCI72882.1"/>
    <property type="molecule type" value="Genomic_DNA"/>
</dbReference>
<dbReference type="AlphaFoldDB" id="A0A392UHE6"/>
<accession>A0A392UHE6</accession>
<keyword evidence="3" id="KW-0964">Secreted</keyword>
<comment type="caution">
    <text evidence="6">The sequence shown here is derived from an EMBL/GenBank/DDBJ whole genome shotgun (WGS) entry which is preliminary data.</text>
</comment>
<comment type="similarity">
    <text evidence="5">Belongs to the EXORDIUM family.</text>
</comment>
<evidence type="ECO:0000256" key="2">
    <source>
        <dbReference type="ARBA" id="ARBA00022523"/>
    </source>
</evidence>
<evidence type="ECO:0000256" key="5">
    <source>
        <dbReference type="ARBA" id="ARBA00023591"/>
    </source>
</evidence>
<evidence type="ECO:0000313" key="6">
    <source>
        <dbReference type="EMBL" id="MCI72882.1"/>
    </source>
</evidence>
<reference evidence="6 7" key="1">
    <citation type="journal article" date="2018" name="Front. Plant Sci.">
        <title>Red Clover (Trifolium pratense) and Zigzag Clover (T. medium) - A Picture of Genomic Similarities and Differences.</title>
        <authorList>
            <person name="Dluhosova J."/>
            <person name="Istvanek J."/>
            <person name="Nedelnik J."/>
            <person name="Repkova J."/>
        </authorList>
    </citation>
    <scope>NUCLEOTIDE SEQUENCE [LARGE SCALE GENOMIC DNA]</scope>
    <source>
        <strain evidence="7">cv. 10/8</strain>
        <tissue evidence="6">Leaf</tissue>
    </source>
</reference>
<dbReference type="InterPro" id="IPR006766">
    <property type="entry name" value="EXORDIUM-like"/>
</dbReference>
<organism evidence="6 7">
    <name type="scientific">Trifolium medium</name>
    <dbReference type="NCBI Taxonomy" id="97028"/>
    <lineage>
        <taxon>Eukaryota</taxon>
        <taxon>Viridiplantae</taxon>
        <taxon>Streptophyta</taxon>
        <taxon>Embryophyta</taxon>
        <taxon>Tracheophyta</taxon>
        <taxon>Spermatophyta</taxon>
        <taxon>Magnoliopsida</taxon>
        <taxon>eudicotyledons</taxon>
        <taxon>Gunneridae</taxon>
        <taxon>Pentapetalae</taxon>
        <taxon>rosids</taxon>
        <taxon>fabids</taxon>
        <taxon>Fabales</taxon>
        <taxon>Fabaceae</taxon>
        <taxon>Papilionoideae</taxon>
        <taxon>50 kb inversion clade</taxon>
        <taxon>NPAAA clade</taxon>
        <taxon>Hologalegina</taxon>
        <taxon>IRL clade</taxon>
        <taxon>Trifolieae</taxon>
        <taxon>Trifolium</taxon>
    </lineage>
</organism>
<comment type="subcellular location">
    <subcellularLocation>
        <location evidence="1">Secreted</location>
        <location evidence="1">Extracellular space</location>
        <location evidence="1">Apoplast</location>
    </subcellularLocation>
</comment>
<sequence>EAVTACTGVFGSGAYPGYAGRVLVDGASGASYNAHGANGRKYLLPAMWDPQTSACKTLV</sequence>
<evidence type="ECO:0000256" key="3">
    <source>
        <dbReference type="ARBA" id="ARBA00022525"/>
    </source>
</evidence>
<protein>
    <submittedName>
        <fullName evidence="6">Phosphate-responsive family protein</fullName>
    </submittedName>
</protein>
<keyword evidence="7" id="KW-1185">Reference proteome</keyword>
<feature type="non-terminal residue" evidence="6">
    <location>
        <position position="1"/>
    </location>
</feature>
<evidence type="ECO:0000256" key="4">
    <source>
        <dbReference type="ARBA" id="ARBA00022729"/>
    </source>
</evidence>
<evidence type="ECO:0000256" key="1">
    <source>
        <dbReference type="ARBA" id="ARBA00004271"/>
    </source>
</evidence>